<name>A0A9P1J110_9PELO</name>
<sequence>MRIKWPTILLIALITLVFLLFNIYGVLEILRFFRSQEQKKVLEFQHRNRLSTTSTSAPDPPPPELVTFPSSTSRSHHHHKHHKTNHISRQHVVQQTTQEPEPVTETSTSTTTRIHITTPRYQVATEVAVPVIERIKIPASSSYREPYRYHQEHKHNRTHIEVHRHVDSTTTVGTTTSTTVGTTTSRSHHHHHHHRHNHHMTSNTERPTPPRYPTREYPPPYRAEVQHRPHSQHPTNHPPRPTDGYWRYPQGSIRAGLSRQDPTTTSTLPSTTNRILDENDIEYDPISFEVGGDDQDEDQEETTTERSTTTTEKITTTTTEWAGRRRQPEPTTTPGNAAERNVTIVTGLLNIGRGDWDQYRRPLTKYHEFMENLLSLQNNLVVFTDDSSYDFVEKYRAKLGLAHMTRVHKISIQELPLYGYYNEAKRIIDNELGNATFYELFADSDMKTHPEAKSAEYNIVVNSKTHFLQNVTLENPFQTDHFIWLDAGYGHGNQSVFPYNNIWRPKFVDGKVSLIKLTPHYDKLTNYGLHNLYRRNWAVLSGGFIAGDKHSIEQLHSIIHRRFIRLIYQNYVDDDQTLLVLAVNAHPHLFNIVNGDWFDAFKLFSVDAESQLG</sequence>
<dbReference type="AlphaFoldDB" id="A0A9P1J110"/>
<feature type="region of interest" description="Disordered" evidence="1">
    <location>
        <begin position="50"/>
        <end position="112"/>
    </location>
</feature>
<dbReference type="Proteomes" id="UP001152747">
    <property type="component" value="Unassembled WGS sequence"/>
</dbReference>
<dbReference type="Pfam" id="PF09612">
    <property type="entry name" value="HtrL_YibB"/>
    <property type="match status" value="1"/>
</dbReference>
<reference evidence="2" key="1">
    <citation type="submission" date="2022-11" db="EMBL/GenBank/DDBJ databases">
        <authorList>
            <person name="Kikuchi T."/>
        </authorList>
    </citation>
    <scope>NUCLEOTIDE SEQUENCE</scope>
    <source>
        <strain evidence="2">PS1010</strain>
    </source>
</reference>
<feature type="region of interest" description="Disordered" evidence="1">
    <location>
        <begin position="168"/>
        <end position="338"/>
    </location>
</feature>
<feature type="compositionally biased region" description="Acidic residues" evidence="1">
    <location>
        <begin position="291"/>
        <end position="302"/>
    </location>
</feature>
<proteinExistence type="predicted"/>
<comment type="caution">
    <text evidence="2">The sequence shown here is derived from an EMBL/GenBank/DDBJ whole genome shotgun (WGS) entry which is preliminary data.</text>
</comment>
<keyword evidence="3" id="KW-1185">Reference proteome</keyword>
<evidence type="ECO:0000313" key="3">
    <source>
        <dbReference type="Proteomes" id="UP001152747"/>
    </source>
</evidence>
<protein>
    <submittedName>
        <fullName evidence="2">Uncharacterized protein</fullName>
    </submittedName>
</protein>
<feature type="compositionally biased region" description="Pro residues" evidence="1">
    <location>
        <begin position="207"/>
        <end position="221"/>
    </location>
</feature>
<dbReference type="EMBL" id="CANHGI010000005">
    <property type="protein sequence ID" value="CAI5453043.1"/>
    <property type="molecule type" value="Genomic_DNA"/>
</dbReference>
<gene>
    <name evidence="2" type="ORF">CAMP_LOCUS15680</name>
</gene>
<dbReference type="OrthoDB" id="411632at2759"/>
<feature type="compositionally biased region" description="Low complexity" evidence="1">
    <location>
        <begin position="168"/>
        <end position="185"/>
    </location>
</feature>
<feature type="compositionally biased region" description="Low complexity" evidence="1">
    <location>
        <begin position="262"/>
        <end position="272"/>
    </location>
</feature>
<organism evidence="2 3">
    <name type="scientific">Caenorhabditis angaria</name>
    <dbReference type="NCBI Taxonomy" id="860376"/>
    <lineage>
        <taxon>Eukaryota</taxon>
        <taxon>Metazoa</taxon>
        <taxon>Ecdysozoa</taxon>
        <taxon>Nematoda</taxon>
        <taxon>Chromadorea</taxon>
        <taxon>Rhabditida</taxon>
        <taxon>Rhabditina</taxon>
        <taxon>Rhabditomorpha</taxon>
        <taxon>Rhabditoidea</taxon>
        <taxon>Rhabditidae</taxon>
        <taxon>Peloderinae</taxon>
        <taxon>Caenorhabditis</taxon>
    </lineage>
</organism>
<evidence type="ECO:0000313" key="2">
    <source>
        <dbReference type="EMBL" id="CAI5453043.1"/>
    </source>
</evidence>
<dbReference type="NCBIfam" id="TIGR02192">
    <property type="entry name" value="HtrL_YibB"/>
    <property type="match status" value="1"/>
</dbReference>
<feature type="compositionally biased region" description="Low complexity" evidence="1">
    <location>
        <begin position="92"/>
        <end position="112"/>
    </location>
</feature>
<feature type="compositionally biased region" description="Low complexity" evidence="1">
    <location>
        <begin position="305"/>
        <end position="320"/>
    </location>
</feature>
<evidence type="ECO:0000256" key="1">
    <source>
        <dbReference type="SAM" id="MobiDB-lite"/>
    </source>
</evidence>
<feature type="compositionally biased region" description="Basic residues" evidence="1">
    <location>
        <begin position="186"/>
        <end position="199"/>
    </location>
</feature>
<dbReference type="InterPro" id="IPR011735">
    <property type="entry name" value="WlaTC/HtrL_glycosyltransf"/>
</dbReference>
<feature type="compositionally biased region" description="Basic residues" evidence="1">
    <location>
        <begin position="74"/>
        <end position="89"/>
    </location>
</feature>
<accession>A0A9P1J110</accession>